<keyword evidence="2" id="KW-1185">Reference proteome</keyword>
<gene>
    <name evidence="1" type="ORF">RM609_09060</name>
</gene>
<evidence type="ECO:0000313" key="2">
    <source>
        <dbReference type="Proteomes" id="UP001180531"/>
    </source>
</evidence>
<sequence>MELDDSGFDHSVLSEFRDRLAQDDRADRLLALMVERLPRPGWCGVRAGCGRIPPTCSPRSAG</sequence>
<organism evidence="1 2">
    <name type="scientific">Streptomyces hesseae</name>
    <dbReference type="NCBI Taxonomy" id="3075519"/>
    <lineage>
        <taxon>Bacteria</taxon>
        <taxon>Bacillati</taxon>
        <taxon>Actinomycetota</taxon>
        <taxon>Actinomycetes</taxon>
        <taxon>Kitasatosporales</taxon>
        <taxon>Streptomycetaceae</taxon>
        <taxon>Streptomyces</taxon>
    </lineage>
</organism>
<dbReference type="EMBL" id="JAVRFI010000004">
    <property type="protein sequence ID" value="MDT0449227.1"/>
    <property type="molecule type" value="Genomic_DNA"/>
</dbReference>
<dbReference type="RefSeq" id="WP_311609420.1">
    <property type="nucleotide sequence ID" value="NZ_JAVRFI010000004.1"/>
</dbReference>
<comment type="caution">
    <text evidence="1">The sequence shown here is derived from an EMBL/GenBank/DDBJ whole genome shotgun (WGS) entry which is preliminary data.</text>
</comment>
<dbReference type="Proteomes" id="UP001180531">
    <property type="component" value="Unassembled WGS sequence"/>
</dbReference>
<evidence type="ECO:0000313" key="1">
    <source>
        <dbReference type="EMBL" id="MDT0449227.1"/>
    </source>
</evidence>
<accession>A0ABU2SJZ5</accession>
<protein>
    <recommendedName>
        <fullName evidence="3">Transposase</fullName>
    </recommendedName>
</protein>
<evidence type="ECO:0008006" key="3">
    <source>
        <dbReference type="Google" id="ProtNLM"/>
    </source>
</evidence>
<name>A0ABU2SJZ5_9ACTN</name>
<reference evidence="1" key="1">
    <citation type="submission" date="2024-05" db="EMBL/GenBank/DDBJ databases">
        <title>30 novel species of actinomycetes from the DSMZ collection.</title>
        <authorList>
            <person name="Nouioui I."/>
        </authorList>
    </citation>
    <scope>NUCLEOTIDE SEQUENCE</scope>
    <source>
        <strain evidence="1">DSM 40473</strain>
    </source>
</reference>
<proteinExistence type="predicted"/>